<dbReference type="STRING" id="714315.GCA_000516535_01318"/>
<dbReference type="InterPro" id="IPR000182">
    <property type="entry name" value="GNAT_dom"/>
</dbReference>
<dbReference type="Proteomes" id="UP000321606">
    <property type="component" value="Chromosome"/>
</dbReference>
<dbReference type="InterPro" id="IPR016181">
    <property type="entry name" value="Acyl_CoA_acyltransferase"/>
</dbReference>
<evidence type="ECO:0000313" key="3">
    <source>
        <dbReference type="Proteomes" id="UP000321606"/>
    </source>
</evidence>
<dbReference type="AlphaFoldDB" id="A0A510JAM7"/>
<organism evidence="2 3">
    <name type="scientific">Pseudoleptotrichia goodfellowii</name>
    <dbReference type="NCBI Taxonomy" id="157692"/>
    <lineage>
        <taxon>Bacteria</taxon>
        <taxon>Fusobacteriati</taxon>
        <taxon>Fusobacteriota</taxon>
        <taxon>Fusobacteriia</taxon>
        <taxon>Fusobacteriales</taxon>
        <taxon>Leptotrichiaceae</taxon>
        <taxon>Pseudoleptotrichia</taxon>
    </lineage>
</organism>
<evidence type="ECO:0000313" key="2">
    <source>
        <dbReference type="EMBL" id="BBM36379.1"/>
    </source>
</evidence>
<name>A0A510JAM7_9FUSO</name>
<dbReference type="GO" id="GO:0016747">
    <property type="term" value="F:acyltransferase activity, transferring groups other than amino-acyl groups"/>
    <property type="evidence" value="ECO:0007669"/>
    <property type="project" value="InterPro"/>
</dbReference>
<dbReference type="RefSeq" id="WP_026737702.1">
    <property type="nucleotide sequence ID" value="NZ_AP019822.1"/>
</dbReference>
<sequence length="143" mass="16665">MAWICKEFNELDVNELFLIYKERVAVFVVEQECPYQEVDDNDLIATHLFKIDNNKITAYCRIIPENDGIHLGRVLVAKNERKSGAGRELVSEALKVIKEKWKDMPIHAQAQAYLENFYNSFDFKAVSDVYLEDNIPHLDMILK</sequence>
<reference evidence="2 3" key="1">
    <citation type="submission" date="2019-07" db="EMBL/GenBank/DDBJ databases">
        <title>Complete Genome Sequence of Leptotrichia goodfellowii Strain JCM 16774.</title>
        <authorList>
            <person name="Watanabe S."/>
            <person name="Cui L."/>
        </authorList>
    </citation>
    <scope>NUCLEOTIDE SEQUENCE [LARGE SCALE GENOMIC DNA]</scope>
    <source>
        <strain evidence="2 3">JCM16774</strain>
    </source>
</reference>
<keyword evidence="2" id="KW-0808">Transferase</keyword>
<dbReference type="Gene3D" id="3.40.630.30">
    <property type="match status" value="1"/>
</dbReference>
<dbReference type="KEGG" id="lgo:JCM16774_1311"/>
<accession>A0A510JAM7</accession>
<dbReference type="PROSITE" id="PS51186">
    <property type="entry name" value="GNAT"/>
    <property type="match status" value="1"/>
</dbReference>
<evidence type="ECO:0000259" key="1">
    <source>
        <dbReference type="PROSITE" id="PS51186"/>
    </source>
</evidence>
<dbReference type="SUPFAM" id="SSF55729">
    <property type="entry name" value="Acyl-CoA N-acyltransferases (Nat)"/>
    <property type="match status" value="1"/>
</dbReference>
<proteinExistence type="predicted"/>
<feature type="domain" description="N-acetyltransferase" evidence="1">
    <location>
        <begin position="6"/>
        <end position="143"/>
    </location>
</feature>
<dbReference type="OrthoDB" id="9796171at2"/>
<dbReference type="EMBL" id="AP019822">
    <property type="protein sequence ID" value="BBM36379.1"/>
    <property type="molecule type" value="Genomic_DNA"/>
</dbReference>
<dbReference type="Pfam" id="PF13673">
    <property type="entry name" value="Acetyltransf_10"/>
    <property type="match status" value="1"/>
</dbReference>
<protein>
    <submittedName>
        <fullName evidence="2">Acetyl transferase</fullName>
    </submittedName>
</protein>
<gene>
    <name evidence="2" type="ORF">JCM16774_1311</name>
</gene>